<evidence type="ECO:0000259" key="5">
    <source>
        <dbReference type="PROSITE" id="PS50081"/>
    </source>
</evidence>
<dbReference type="CDD" id="cd00029">
    <property type="entry name" value="C1"/>
    <property type="match status" value="1"/>
</dbReference>
<dbReference type="GO" id="GO:0005829">
    <property type="term" value="C:cytosol"/>
    <property type="evidence" value="ECO:0007669"/>
    <property type="project" value="TreeGrafter"/>
</dbReference>
<reference evidence="6" key="1">
    <citation type="journal article" date="2020" name="J. Eukaryot. Microbiol.">
        <title>De novo Sequencing, Assembly and Annotation of the Transcriptome for the Free-Living Testate Amoeba Arcella intermedia.</title>
        <authorList>
            <person name="Ribeiro G.M."/>
            <person name="Porfirio-Sousa A.L."/>
            <person name="Maurer-Alcala X.X."/>
            <person name="Katz L.A."/>
            <person name="Lahr D.J.G."/>
        </authorList>
    </citation>
    <scope>NUCLEOTIDE SEQUENCE</scope>
</reference>
<dbReference type="GO" id="GO:0005524">
    <property type="term" value="F:ATP binding"/>
    <property type="evidence" value="ECO:0007669"/>
    <property type="project" value="InterPro"/>
</dbReference>
<dbReference type="GO" id="GO:0016020">
    <property type="term" value="C:membrane"/>
    <property type="evidence" value="ECO:0007669"/>
    <property type="project" value="UniProtKB-SubCell"/>
</dbReference>
<keyword evidence="2" id="KW-0862">Zinc</keyword>
<feature type="compositionally biased region" description="Basic residues" evidence="3">
    <location>
        <begin position="297"/>
        <end position="307"/>
    </location>
</feature>
<dbReference type="GO" id="GO:0004674">
    <property type="term" value="F:protein serine/threonine kinase activity"/>
    <property type="evidence" value="ECO:0007669"/>
    <property type="project" value="UniProtKB-KW"/>
</dbReference>
<dbReference type="EMBL" id="GIBP01001342">
    <property type="protein sequence ID" value="NDV30311.1"/>
    <property type="molecule type" value="Transcribed_RNA"/>
</dbReference>
<dbReference type="AlphaFoldDB" id="A0A6B2L066"/>
<dbReference type="PROSITE" id="PS50011">
    <property type="entry name" value="PROTEIN_KINASE_DOM"/>
    <property type="match status" value="1"/>
</dbReference>
<dbReference type="Pfam" id="PF00130">
    <property type="entry name" value="C1_1"/>
    <property type="match status" value="1"/>
</dbReference>
<feature type="region of interest" description="Disordered" evidence="3">
    <location>
        <begin position="186"/>
        <end position="219"/>
    </location>
</feature>
<feature type="compositionally biased region" description="Polar residues" evidence="3">
    <location>
        <begin position="462"/>
        <end position="478"/>
    </location>
</feature>
<feature type="compositionally biased region" description="Basic and acidic residues" evidence="3">
    <location>
        <begin position="308"/>
        <end position="318"/>
    </location>
</feature>
<dbReference type="SUPFAM" id="SSF56112">
    <property type="entry name" value="Protein kinase-like (PK-like)"/>
    <property type="match status" value="1"/>
</dbReference>
<evidence type="ECO:0000256" key="2">
    <source>
        <dbReference type="ARBA" id="ARBA00022833"/>
    </source>
</evidence>
<evidence type="ECO:0000259" key="4">
    <source>
        <dbReference type="PROSITE" id="PS50011"/>
    </source>
</evidence>
<dbReference type="InterPro" id="IPR046349">
    <property type="entry name" value="C1-like_sf"/>
</dbReference>
<dbReference type="InterPro" id="IPR011009">
    <property type="entry name" value="Kinase-like_dom_sf"/>
</dbReference>
<feature type="region of interest" description="Disordered" evidence="3">
    <location>
        <begin position="285"/>
        <end position="610"/>
    </location>
</feature>
<feature type="domain" description="Phorbol-ester/DAG-type" evidence="5">
    <location>
        <begin position="226"/>
        <end position="274"/>
    </location>
</feature>
<dbReference type="Gene3D" id="1.10.510.10">
    <property type="entry name" value="Transferase(Phosphotransferase) domain 1"/>
    <property type="match status" value="1"/>
</dbReference>
<feature type="compositionally biased region" description="Basic and acidic residues" evidence="3">
    <location>
        <begin position="434"/>
        <end position="446"/>
    </location>
</feature>
<dbReference type="GO" id="GO:0035556">
    <property type="term" value="P:intracellular signal transduction"/>
    <property type="evidence" value="ECO:0007669"/>
    <property type="project" value="TreeGrafter"/>
</dbReference>
<feature type="domain" description="Protein kinase" evidence="4">
    <location>
        <begin position="1"/>
        <end position="66"/>
    </location>
</feature>
<dbReference type="PROSITE" id="PS50081">
    <property type="entry name" value="ZF_DAG_PE_2"/>
    <property type="match status" value="1"/>
</dbReference>
<accession>A0A6B2L066</accession>
<dbReference type="Gene3D" id="3.30.60.20">
    <property type="match status" value="1"/>
</dbReference>
<feature type="compositionally biased region" description="Polar residues" evidence="3">
    <location>
        <begin position="79"/>
        <end position="89"/>
    </location>
</feature>
<dbReference type="SMART" id="SM00109">
    <property type="entry name" value="C1"/>
    <property type="match status" value="1"/>
</dbReference>
<proteinExistence type="predicted"/>
<dbReference type="InterPro" id="IPR002219">
    <property type="entry name" value="PKC_DAG/PE"/>
</dbReference>
<feature type="compositionally biased region" description="Acidic residues" evidence="3">
    <location>
        <begin position="97"/>
        <end position="114"/>
    </location>
</feature>
<feature type="compositionally biased region" description="Basic residues" evidence="3">
    <location>
        <begin position="557"/>
        <end position="571"/>
    </location>
</feature>
<dbReference type="InterPro" id="IPR000719">
    <property type="entry name" value="Prot_kinase_dom"/>
</dbReference>
<dbReference type="SUPFAM" id="SSF57889">
    <property type="entry name" value="Cysteine-rich domain"/>
    <property type="match status" value="1"/>
</dbReference>
<feature type="region of interest" description="Disordered" evidence="3">
    <location>
        <begin position="79"/>
        <end position="128"/>
    </location>
</feature>
<feature type="compositionally biased region" description="Basic and acidic residues" evidence="3">
    <location>
        <begin position="572"/>
        <end position="610"/>
    </location>
</feature>
<feature type="compositionally biased region" description="Polar residues" evidence="3">
    <location>
        <begin position="119"/>
        <end position="128"/>
    </location>
</feature>
<feature type="compositionally biased region" description="Basic and acidic residues" evidence="3">
    <location>
        <begin position="334"/>
        <end position="362"/>
    </location>
</feature>
<evidence type="ECO:0000256" key="3">
    <source>
        <dbReference type="SAM" id="MobiDB-lite"/>
    </source>
</evidence>
<feature type="compositionally biased region" description="Low complexity" evidence="3">
    <location>
        <begin position="538"/>
        <end position="556"/>
    </location>
</feature>
<organism evidence="6">
    <name type="scientific">Arcella intermedia</name>
    <dbReference type="NCBI Taxonomy" id="1963864"/>
    <lineage>
        <taxon>Eukaryota</taxon>
        <taxon>Amoebozoa</taxon>
        <taxon>Tubulinea</taxon>
        <taxon>Elardia</taxon>
        <taxon>Arcellinida</taxon>
        <taxon>Sphaerothecina</taxon>
        <taxon>Arcellidae</taxon>
        <taxon>Arcella</taxon>
    </lineage>
</organism>
<dbReference type="PANTHER" id="PTHR22968">
    <property type="entry name" value="PROTEIN KINASE C, MU"/>
    <property type="match status" value="1"/>
</dbReference>
<protein>
    <recommendedName>
        <fullName evidence="7">Phorbol-ester/DAG-type domain-containing protein</fullName>
    </recommendedName>
</protein>
<name>A0A6B2L066_9EUKA</name>
<dbReference type="GO" id="GO:0007200">
    <property type="term" value="P:phospholipase C-activating G protein-coupled receptor signaling pathway"/>
    <property type="evidence" value="ECO:0007669"/>
    <property type="project" value="TreeGrafter"/>
</dbReference>
<sequence length="610" mass="69071">MCYPFWYLFNEETENLLTAIKSGKVEYPDHFWQQINPDAKDFVCKLLKVDPEERLSALEALRHPWLKPVTQGFVETASNTLANSPSDSTLPEIECPDKDETDDTTDEEDSDEEAAISPKSDTNEALPSQTNLSAFCKRLLKSTPAKQKVKDHNLEHPLISEKFLDAEFVPTGTAFGTLSSVYAKTDEAPETEVTEEKPITEQVNTETPELGDSKKQTKQLPRKLYRHQWRKITGTFCSECENFIYGLSDKHGYKCKNCKLVVHRDCRQNAPVNCLRSKRRRQAVERANEDSFNGGHSPRKQLKSKTAKGKDPEVSPKERKSRRESKVRTSPSKYAEKESTEPRTSRPVRSRGDTLDLLDVKGSKYNYRDSPFLPSFTREYDVAPKTKSQKFRRASNGASKEEMGKFHSPRQRKSSFGSKESLDRILNSARRMARSKEDPSPNEVKRKPSVGNFPSPRRTSHSKTTNDASTQEHGQPQRKTSDKAKQHTSFSPRSSKKASRTTEKADVPSPVAMTFSSPDLPSLNLKEEGNKTPHNLRGNGLHHSGNSLHHSGNSLHHSSHHNSHHSSHHSAHHPDHNHLRVMETHPESSSSRRHEGTPHNNKKETLEIVD</sequence>
<dbReference type="GO" id="GO:0008270">
    <property type="term" value="F:zinc ion binding"/>
    <property type="evidence" value="ECO:0007669"/>
    <property type="project" value="UniProtKB-KW"/>
</dbReference>
<dbReference type="PANTHER" id="PTHR22968:SF14">
    <property type="entry name" value="PROTEIN KINASE C"/>
    <property type="match status" value="1"/>
</dbReference>
<evidence type="ECO:0000256" key="1">
    <source>
        <dbReference type="ARBA" id="ARBA00022723"/>
    </source>
</evidence>
<keyword evidence="1" id="KW-0479">Metal-binding</keyword>
<evidence type="ECO:0008006" key="7">
    <source>
        <dbReference type="Google" id="ProtNLM"/>
    </source>
</evidence>
<evidence type="ECO:0000313" key="6">
    <source>
        <dbReference type="EMBL" id="NDV30311.1"/>
    </source>
</evidence>